<dbReference type="InterPro" id="IPR037035">
    <property type="entry name" value="GK-like_C_sf"/>
</dbReference>
<dbReference type="GO" id="GO:0008887">
    <property type="term" value="F:glycerate kinase activity"/>
    <property type="evidence" value="ECO:0007669"/>
    <property type="project" value="InterPro"/>
</dbReference>
<evidence type="ECO:0000313" key="6">
    <source>
        <dbReference type="Proteomes" id="UP000515297"/>
    </source>
</evidence>
<dbReference type="KEGG" id="cman:A9D14_16305"/>
<dbReference type="Pfam" id="PF13660">
    <property type="entry name" value="DUF4147"/>
    <property type="match status" value="1"/>
</dbReference>
<dbReference type="AlphaFoldDB" id="A0A1Z1FH90"/>
<keyword evidence="5" id="KW-1185">Reference proteome</keyword>
<keyword evidence="3" id="KW-0614">Plasmid</keyword>
<dbReference type="SUPFAM" id="SSF82544">
    <property type="entry name" value="GckA/TtuD-like"/>
    <property type="match status" value="1"/>
</dbReference>
<dbReference type="InterPro" id="IPR007835">
    <property type="entry name" value="MOFRL"/>
</dbReference>
<proteinExistence type="predicted"/>
<dbReference type="InterPro" id="IPR038614">
    <property type="entry name" value="GK_N_sf"/>
</dbReference>
<dbReference type="Proteomes" id="UP000515297">
    <property type="component" value="Plasmid plas1"/>
</dbReference>
<feature type="domain" description="MOFRL" evidence="1">
    <location>
        <begin position="292"/>
        <end position="397"/>
    </location>
</feature>
<reference evidence="3 5" key="1">
    <citation type="submission" date="2017-01" db="EMBL/GenBank/DDBJ databases">
        <title>Complete genome sequence of esterase-producing bacterium Croceicoccus marinus E4A9.</title>
        <authorList>
            <person name="Wu Y.-H."/>
            <person name="Cheng H."/>
            <person name="Xu L."/>
            <person name="Huo Y.-Y."/>
            <person name="Wang C.-S."/>
            <person name="Xu X.-W."/>
        </authorList>
    </citation>
    <scope>NUCLEOTIDE SEQUENCE [LARGE SCALE GENOMIC DNA]</scope>
    <source>
        <strain evidence="3 5">E4A9</strain>
        <plasmid evidence="3">pCME4A9I</plasmid>
        <plasmid evidence="5">Plasmid pcme4a9i</plasmid>
    </source>
</reference>
<gene>
    <name evidence="3" type="ORF">A9D14_16305</name>
    <name evidence="4" type="ORF">H4O24_16020</name>
</gene>
<geneLocation type="plasmid" evidence="5">
    <name>pcme4a9i</name>
</geneLocation>
<dbReference type="Gene3D" id="3.40.50.10180">
    <property type="entry name" value="Glycerate kinase, MOFRL-like N-terminal domain"/>
    <property type="match status" value="1"/>
</dbReference>
<dbReference type="STRING" id="450378.GCA_001661675_03276"/>
<evidence type="ECO:0000259" key="1">
    <source>
        <dbReference type="Pfam" id="PF05161"/>
    </source>
</evidence>
<name>A0A1Z1FH90_9SPHN</name>
<organism evidence="3 5">
    <name type="scientific">Croceicoccus marinus</name>
    <dbReference type="NCBI Taxonomy" id="450378"/>
    <lineage>
        <taxon>Bacteria</taxon>
        <taxon>Pseudomonadati</taxon>
        <taxon>Pseudomonadota</taxon>
        <taxon>Alphaproteobacteria</taxon>
        <taxon>Sphingomonadales</taxon>
        <taxon>Erythrobacteraceae</taxon>
        <taxon>Croceicoccus</taxon>
    </lineage>
</organism>
<evidence type="ECO:0000259" key="2">
    <source>
        <dbReference type="Pfam" id="PF13660"/>
    </source>
</evidence>
<dbReference type="EMBL" id="CP019603">
    <property type="protein sequence ID" value="ARU18169.1"/>
    <property type="molecule type" value="Genomic_DNA"/>
</dbReference>
<sequence length="404" mass="40766">MFGAAIAAAAPDRAVAANLPDRPGGRCLVVGAGKASAAMALAVEAAWPDVALQGVVSTRYGHGAACKRIRIVEAGHPVPDANSLAAADAMLELLQGAGPGDLVLALVSGGGSACLARPIAGVTLADKQAITRELLRSGAPIGEMNRVRKALSAVKGGGLARAAGSARICTLVISDVPGDDPADVASGPTIPHAGRPEDALEILDRHGIALPDRVRTAILAQSALPAIDRPQDEVRLIASPSQSLAAAASLARDHGYAIVDLGDRVQGEAAQVAARHAELALRLAAQGGPPTAIVSGGETTVTLPQGCTGSGGRNSEYQLALARALDGHPRIWSIAGDSDGIDGASDAAGAIAAPGTLARASRLGLDIDRALADHDSHRFFAAGDLVITGPTRTNVNDIRIQLVR</sequence>
<dbReference type="GO" id="GO:0005737">
    <property type="term" value="C:cytoplasm"/>
    <property type="evidence" value="ECO:0007669"/>
    <property type="project" value="TreeGrafter"/>
</dbReference>
<keyword evidence="3" id="KW-0418">Kinase</keyword>
<dbReference type="EMBL" id="CP060053">
    <property type="protein sequence ID" value="QNE07607.1"/>
    <property type="molecule type" value="Genomic_DNA"/>
</dbReference>
<evidence type="ECO:0000313" key="4">
    <source>
        <dbReference type="EMBL" id="QNE07607.1"/>
    </source>
</evidence>
<protein>
    <submittedName>
        <fullName evidence="4">DUF4147 domain-containing protein</fullName>
    </submittedName>
    <submittedName>
        <fullName evidence="3">Glycerate kinase</fullName>
    </submittedName>
</protein>
<dbReference type="OrthoDB" id="9766552at2"/>
<evidence type="ECO:0000313" key="3">
    <source>
        <dbReference type="EMBL" id="ARU18169.1"/>
    </source>
</evidence>
<dbReference type="PANTHER" id="PTHR12227">
    <property type="entry name" value="GLYCERATE KINASE"/>
    <property type="match status" value="1"/>
</dbReference>
<dbReference type="Gene3D" id="3.40.1480.10">
    <property type="entry name" value="MOFRL domain"/>
    <property type="match status" value="1"/>
</dbReference>
<reference evidence="4 6" key="2">
    <citation type="submission" date="2020-08" db="EMBL/GenBank/DDBJ databases">
        <authorList>
            <person name="Liu G."/>
            <person name="Sun C."/>
        </authorList>
    </citation>
    <scope>NUCLEOTIDE SEQUENCE [LARGE SCALE GENOMIC DNA]</scope>
    <source>
        <strain evidence="4 6">OT19</strain>
        <plasmid evidence="4 6">plas1</plasmid>
    </source>
</reference>
<dbReference type="InterPro" id="IPR025286">
    <property type="entry name" value="MOFRL_assoc_dom"/>
</dbReference>
<dbReference type="Proteomes" id="UP000195807">
    <property type="component" value="Plasmid pCME4A9I"/>
</dbReference>
<evidence type="ECO:0000313" key="5">
    <source>
        <dbReference type="Proteomes" id="UP000195807"/>
    </source>
</evidence>
<dbReference type="InterPro" id="IPR039760">
    <property type="entry name" value="MOFRL_protein"/>
</dbReference>
<geneLocation type="plasmid" evidence="3">
    <name>pCME4A9I</name>
</geneLocation>
<feature type="domain" description="MOFRL-associated" evidence="2">
    <location>
        <begin position="1"/>
        <end position="217"/>
    </location>
</feature>
<dbReference type="PANTHER" id="PTHR12227:SF0">
    <property type="entry name" value="GLYCERATE KINASE"/>
    <property type="match status" value="1"/>
</dbReference>
<accession>A0A1Z1FH90</accession>
<geneLocation type="plasmid" evidence="4 6">
    <name>plas1</name>
</geneLocation>
<keyword evidence="3" id="KW-0808">Transferase</keyword>
<dbReference type="Pfam" id="PF05161">
    <property type="entry name" value="MOFRL"/>
    <property type="match status" value="1"/>
</dbReference>